<dbReference type="Pfam" id="PF09837">
    <property type="entry name" value="DUF2064"/>
    <property type="match status" value="1"/>
</dbReference>
<dbReference type="PANTHER" id="PTHR36529">
    <property type="entry name" value="SLL1095 PROTEIN"/>
    <property type="match status" value="1"/>
</dbReference>
<dbReference type="AlphaFoldDB" id="A0A7X0IFG7"/>
<dbReference type="Proteomes" id="UP000555564">
    <property type="component" value="Unassembled WGS sequence"/>
</dbReference>
<dbReference type="EMBL" id="JACHIU010000001">
    <property type="protein sequence ID" value="MBB6474181.1"/>
    <property type="molecule type" value="Genomic_DNA"/>
</dbReference>
<accession>A0A7X0IFG7</accession>
<name>A0A7X0IFG7_9ACTN</name>
<dbReference type="PANTHER" id="PTHR36529:SF1">
    <property type="entry name" value="GLYCOSYLTRANSFERASE"/>
    <property type="match status" value="1"/>
</dbReference>
<reference evidence="1 2" key="1">
    <citation type="submission" date="2020-08" db="EMBL/GenBank/DDBJ databases">
        <title>Sequencing the genomes of 1000 actinobacteria strains.</title>
        <authorList>
            <person name="Klenk H.-P."/>
        </authorList>
    </citation>
    <scope>NUCLEOTIDE SEQUENCE [LARGE SCALE GENOMIC DNA]</scope>
    <source>
        <strain evidence="1 2">DSM 44936</strain>
    </source>
</reference>
<comment type="caution">
    <text evidence="1">The sequence shown here is derived from an EMBL/GenBank/DDBJ whole genome shotgun (WGS) entry which is preliminary data.</text>
</comment>
<organism evidence="1 2">
    <name type="scientific">Sphaerisporangium rubeum</name>
    <dbReference type="NCBI Taxonomy" id="321317"/>
    <lineage>
        <taxon>Bacteria</taxon>
        <taxon>Bacillati</taxon>
        <taxon>Actinomycetota</taxon>
        <taxon>Actinomycetes</taxon>
        <taxon>Streptosporangiales</taxon>
        <taxon>Streptosporangiaceae</taxon>
        <taxon>Sphaerisporangium</taxon>
    </lineage>
</organism>
<keyword evidence="2" id="KW-1185">Reference proteome</keyword>
<proteinExistence type="predicted"/>
<dbReference type="InterPro" id="IPR029044">
    <property type="entry name" value="Nucleotide-diphossugar_trans"/>
</dbReference>
<evidence type="ECO:0000313" key="1">
    <source>
        <dbReference type="EMBL" id="MBB6474181.1"/>
    </source>
</evidence>
<gene>
    <name evidence="1" type="ORF">BJ992_003612</name>
</gene>
<dbReference type="SUPFAM" id="SSF53448">
    <property type="entry name" value="Nucleotide-diphospho-sugar transferases"/>
    <property type="match status" value="1"/>
</dbReference>
<evidence type="ECO:0000313" key="2">
    <source>
        <dbReference type="Proteomes" id="UP000555564"/>
    </source>
</evidence>
<evidence type="ECO:0008006" key="3">
    <source>
        <dbReference type="Google" id="ProtNLM"/>
    </source>
</evidence>
<dbReference type="RefSeq" id="WP_184982482.1">
    <property type="nucleotide sequence ID" value="NZ_BAAALO010000099.1"/>
</dbReference>
<protein>
    <recommendedName>
        <fullName evidence="3">Glycosyltransferase</fullName>
    </recommendedName>
</protein>
<sequence length="254" mass="26119">MTQIVVIAKEPVPGRVKTRLCPPFTPEQAAGLAAAALEDTLRTVADAGPRHRVLALRGVPGPWLPDGFDVIAQRGDGLDQRIAAAFTDAHERRPGPVVLIGMDTPQVTPALLRVACAALGRYDAVFGPAADGGWWLLGLRRPDPALLLGVPMSVPETGAAQLRRLRQAGLSVAAMPELRDVDTAADAARVAALAPGTRFAAALRAVGGASRVVDGASRSVGDVPRVVDGVPRIVDGAWQVVGGASRAAGPANGS</sequence>
<dbReference type="InterPro" id="IPR018641">
    <property type="entry name" value="Trfase_1_rSAM/seldom-assoc"/>
</dbReference>
<dbReference type="NCBIfam" id="TIGR04282">
    <property type="entry name" value="glyco_like_cofC"/>
    <property type="match status" value="1"/>
</dbReference>
<dbReference type="Gene3D" id="3.90.550.10">
    <property type="entry name" value="Spore Coat Polysaccharide Biosynthesis Protein SpsA, Chain A"/>
    <property type="match status" value="1"/>
</dbReference>